<dbReference type="SMART" id="SM00448">
    <property type="entry name" value="REC"/>
    <property type="match status" value="1"/>
</dbReference>
<feature type="domain" description="HTH luxR-type" evidence="6">
    <location>
        <begin position="147"/>
        <end position="212"/>
    </location>
</feature>
<dbReference type="Proteomes" id="UP000035721">
    <property type="component" value="Unassembled WGS sequence"/>
</dbReference>
<keyword evidence="2" id="KW-0805">Transcription regulation</keyword>
<accession>A0A077M3A3</accession>
<dbReference type="InterPro" id="IPR039420">
    <property type="entry name" value="WalR-like"/>
</dbReference>
<dbReference type="OrthoDB" id="9808843at2"/>
<evidence type="ECO:0000259" key="7">
    <source>
        <dbReference type="PROSITE" id="PS50110"/>
    </source>
</evidence>
<dbReference type="SUPFAM" id="SSF46894">
    <property type="entry name" value="C-terminal effector domain of the bipartite response regulators"/>
    <property type="match status" value="1"/>
</dbReference>
<dbReference type="PANTHER" id="PTHR43214:SF24">
    <property type="entry name" value="TRANSCRIPTIONAL REGULATORY PROTEIN NARL-RELATED"/>
    <property type="match status" value="1"/>
</dbReference>
<dbReference type="SUPFAM" id="SSF52172">
    <property type="entry name" value="CheY-like"/>
    <property type="match status" value="1"/>
</dbReference>
<dbReference type="EMBL" id="CAJB01000414">
    <property type="protein sequence ID" value="CCH80236.1"/>
    <property type="molecule type" value="Genomic_DNA"/>
</dbReference>
<dbReference type="GO" id="GO:0003677">
    <property type="term" value="F:DNA binding"/>
    <property type="evidence" value="ECO:0007669"/>
    <property type="project" value="UniProtKB-KW"/>
</dbReference>
<dbReference type="Pfam" id="PF00072">
    <property type="entry name" value="Response_reg"/>
    <property type="match status" value="1"/>
</dbReference>
<name>A0A077M3A3_9MICO</name>
<reference evidence="8 9" key="1">
    <citation type="journal article" date="2013" name="ISME J.">
        <title>A metabolic model for members of the genus Tetrasphaera involved in enhanced biological phosphorus removal.</title>
        <authorList>
            <person name="Kristiansen R."/>
            <person name="Nguyen H.T.T."/>
            <person name="Saunders A.M."/>
            <person name="Nielsen J.L."/>
            <person name="Wimmer R."/>
            <person name="Le V.Q."/>
            <person name="McIlroy S.J."/>
            <person name="Petrovski S."/>
            <person name="Seviour R.J."/>
            <person name="Calteau A."/>
            <person name="Nielsen K.L."/>
            <person name="Nielsen P.H."/>
        </authorList>
    </citation>
    <scope>NUCLEOTIDE SEQUENCE [LARGE SCALE GENOMIC DNA]</scope>
    <source>
        <strain evidence="8 9">T1-X7</strain>
    </source>
</reference>
<dbReference type="GO" id="GO:0000160">
    <property type="term" value="P:phosphorelay signal transduction system"/>
    <property type="evidence" value="ECO:0007669"/>
    <property type="project" value="InterPro"/>
</dbReference>
<dbReference type="InterPro" id="IPR001789">
    <property type="entry name" value="Sig_transdc_resp-reg_receiver"/>
</dbReference>
<proteinExistence type="predicted"/>
<evidence type="ECO:0000313" key="9">
    <source>
        <dbReference type="Proteomes" id="UP000035721"/>
    </source>
</evidence>
<gene>
    <name evidence="8" type="ORF">BN12_80027</name>
</gene>
<dbReference type="CDD" id="cd06170">
    <property type="entry name" value="LuxR_C_like"/>
    <property type="match status" value="1"/>
</dbReference>
<dbReference type="InterPro" id="IPR011006">
    <property type="entry name" value="CheY-like_superfamily"/>
</dbReference>
<evidence type="ECO:0000256" key="2">
    <source>
        <dbReference type="ARBA" id="ARBA00023015"/>
    </source>
</evidence>
<keyword evidence="9" id="KW-1185">Reference proteome</keyword>
<dbReference type="Gene3D" id="3.40.50.2300">
    <property type="match status" value="1"/>
</dbReference>
<dbReference type="CDD" id="cd17535">
    <property type="entry name" value="REC_NarL-like"/>
    <property type="match status" value="1"/>
</dbReference>
<dbReference type="PROSITE" id="PS50043">
    <property type="entry name" value="HTH_LUXR_2"/>
    <property type="match status" value="1"/>
</dbReference>
<dbReference type="InterPro" id="IPR000792">
    <property type="entry name" value="Tscrpt_reg_LuxR_C"/>
</dbReference>
<keyword evidence="3" id="KW-0238">DNA-binding</keyword>
<dbReference type="Pfam" id="PF00196">
    <property type="entry name" value="GerE"/>
    <property type="match status" value="1"/>
</dbReference>
<evidence type="ECO:0000259" key="6">
    <source>
        <dbReference type="PROSITE" id="PS50043"/>
    </source>
</evidence>
<protein>
    <submittedName>
        <fullName evidence="8">Response regulator receiver</fullName>
    </submittedName>
</protein>
<dbReference type="InterPro" id="IPR016032">
    <property type="entry name" value="Sig_transdc_resp-reg_C-effctor"/>
</dbReference>
<feature type="modified residue" description="4-aspartylphosphate" evidence="5">
    <location>
        <position position="60"/>
    </location>
</feature>
<dbReference type="STRING" id="1194083.BN12_80027"/>
<dbReference type="PRINTS" id="PR00038">
    <property type="entry name" value="HTHLUXR"/>
</dbReference>
<dbReference type="SMART" id="SM00421">
    <property type="entry name" value="HTH_LUXR"/>
    <property type="match status" value="1"/>
</dbReference>
<feature type="domain" description="Response regulatory" evidence="7">
    <location>
        <begin position="9"/>
        <end position="125"/>
    </location>
</feature>
<dbReference type="GO" id="GO:0006355">
    <property type="term" value="P:regulation of DNA-templated transcription"/>
    <property type="evidence" value="ECO:0007669"/>
    <property type="project" value="InterPro"/>
</dbReference>
<comment type="caution">
    <text evidence="8">The sequence shown here is derived from an EMBL/GenBank/DDBJ whole genome shotgun (WGS) entry which is preliminary data.</text>
</comment>
<dbReference type="PROSITE" id="PS50110">
    <property type="entry name" value="RESPONSE_REGULATORY"/>
    <property type="match status" value="1"/>
</dbReference>
<dbReference type="AlphaFoldDB" id="A0A077M3A3"/>
<evidence type="ECO:0000256" key="5">
    <source>
        <dbReference type="PROSITE-ProRule" id="PRU00169"/>
    </source>
</evidence>
<dbReference type="InterPro" id="IPR058245">
    <property type="entry name" value="NreC/VraR/RcsB-like_REC"/>
</dbReference>
<keyword evidence="1 5" id="KW-0597">Phosphoprotein</keyword>
<dbReference type="PANTHER" id="PTHR43214">
    <property type="entry name" value="TWO-COMPONENT RESPONSE REGULATOR"/>
    <property type="match status" value="1"/>
</dbReference>
<evidence type="ECO:0000256" key="1">
    <source>
        <dbReference type="ARBA" id="ARBA00022553"/>
    </source>
</evidence>
<evidence type="ECO:0000256" key="3">
    <source>
        <dbReference type="ARBA" id="ARBA00023125"/>
    </source>
</evidence>
<dbReference type="RefSeq" id="WP_048549833.1">
    <property type="nucleotide sequence ID" value="NZ_HF570958.1"/>
</dbReference>
<sequence length="215" mass="22930">MPMSDELVTVVVADDHPFFRDGVARGLNNSGRIRIVGEAGDGREALELIRAEHPQVAIVDHQMPGLSGVDVVRAVARDGLPTRVILLSAFADSAVVFQALEEGAAGYLTKDASRGDIVEAVVRVAGGHTVLPPELAGGLADQIRLRARSDVPVLSERERQVLDAFARGLSIPQASAELFLGVSTIKTYTQRLYEKLGVSDRAAAVAEAMRRGLLD</sequence>
<evidence type="ECO:0000256" key="4">
    <source>
        <dbReference type="ARBA" id="ARBA00023163"/>
    </source>
</evidence>
<evidence type="ECO:0000313" key="8">
    <source>
        <dbReference type="EMBL" id="CCH80236.1"/>
    </source>
</evidence>
<organism evidence="8 9">
    <name type="scientific">Nostocoides japonicum T1-X7</name>
    <dbReference type="NCBI Taxonomy" id="1194083"/>
    <lineage>
        <taxon>Bacteria</taxon>
        <taxon>Bacillati</taxon>
        <taxon>Actinomycetota</taxon>
        <taxon>Actinomycetes</taxon>
        <taxon>Micrococcales</taxon>
        <taxon>Intrasporangiaceae</taxon>
        <taxon>Nostocoides</taxon>
    </lineage>
</organism>
<keyword evidence="4" id="KW-0804">Transcription</keyword>